<keyword evidence="2" id="KW-0812">Transmembrane</keyword>
<dbReference type="STRING" id="1447875.A0A2B7XSI5"/>
<feature type="transmembrane region" description="Helical" evidence="2">
    <location>
        <begin position="1407"/>
        <end position="1429"/>
    </location>
</feature>
<dbReference type="Pfam" id="PF01048">
    <property type="entry name" value="PNP_UDP_1"/>
    <property type="match status" value="1"/>
</dbReference>
<keyword evidence="2" id="KW-0472">Membrane</keyword>
<evidence type="ECO:0000313" key="7">
    <source>
        <dbReference type="Proteomes" id="UP000223968"/>
    </source>
</evidence>
<dbReference type="GO" id="GO:0009116">
    <property type="term" value="P:nucleoside metabolic process"/>
    <property type="evidence" value="ECO:0007669"/>
    <property type="project" value="InterPro"/>
</dbReference>
<organism evidence="6 7">
    <name type="scientific">Helicocarpus griseus UAMH5409</name>
    <dbReference type="NCBI Taxonomy" id="1447875"/>
    <lineage>
        <taxon>Eukaryota</taxon>
        <taxon>Fungi</taxon>
        <taxon>Dikarya</taxon>
        <taxon>Ascomycota</taxon>
        <taxon>Pezizomycotina</taxon>
        <taxon>Eurotiomycetes</taxon>
        <taxon>Eurotiomycetidae</taxon>
        <taxon>Onygenales</taxon>
        <taxon>Ajellomycetaceae</taxon>
        <taxon>Helicocarpus</taxon>
    </lineage>
</organism>
<dbReference type="SMART" id="SM00028">
    <property type="entry name" value="TPR"/>
    <property type="match status" value="12"/>
</dbReference>
<evidence type="ECO:0000259" key="3">
    <source>
        <dbReference type="Pfam" id="PF00931"/>
    </source>
</evidence>
<dbReference type="Pfam" id="PF25000">
    <property type="entry name" value="DUF7779"/>
    <property type="match status" value="1"/>
</dbReference>
<evidence type="ECO:0000259" key="4">
    <source>
        <dbReference type="Pfam" id="PF01048"/>
    </source>
</evidence>
<dbReference type="InterPro" id="IPR019734">
    <property type="entry name" value="TPR_rpt"/>
</dbReference>
<name>A0A2B7XSI5_9EURO</name>
<dbReference type="InterPro" id="IPR053137">
    <property type="entry name" value="NLR-like"/>
</dbReference>
<dbReference type="Gene3D" id="1.25.40.10">
    <property type="entry name" value="Tetratricopeptide repeat domain"/>
    <property type="match status" value="4"/>
</dbReference>
<sequence length="1437" mass="160986">MSIQKMHNDYTLGLVTALPLERTAVEAVLDETHVTLRPKPGDTNAYTLGEISGHNVVITSLPSGTYGTNKAAIVASQMRSSFPNIQYGLMVGIAGGAPRLPQHDIRLGDVVVGRPTSTSPSVVQYDFGKMMAGGLFQRTGTLSPPPLVLLASLSKVQSNHMAGSNQVPRFLAELLETHALAKEFNHPGPGQDRLFAASYDHNRDADTCDDCDTQHLVERPERSSTDPVIHYGVIGSGNGVMKDSMKRDSLAQQDGILCFEMEAAGIVDYIPSLVIRGICDYSDTHKNKQWQEYAAAAAAAYAKEFLSVLSPSSQIDNRFKVALNMGAIPAIDEFIGRRDDLEKLWELLHPEANNSRKVVVLHGLSGIGKTQLAIRFIRDHKDDFTAIIWVNAENQESVLQSLAAVYSSKFTDAPVSDETTSDEYMEKRAMDVLRWLGIEGNSKWLLVFDGLEQYPTEANAFDIRKFFPASDQGSILLTTRVTPTRQLGQPYRVSKLNAEESLSLLTYPAESVEQSNLSGLDSLLLRLDGHPLAIVLARSFMDKTGATPGDYLQQYVRSWRNQEQARQLHYAWTIPLEKIKESHPIAFKMLLLLSCFERKDIWPELVMNGRQNGESPSWYAEIASNNLEFYQAMHELLRLSLVESSPSDNSYFMHPVVQDLSQHYIAHYDRDELLSIALTSIGLSIPKDNVPEIWKWQKRIIPHASRIYELVRNGPKTHPNSNFLSAHVALGNLFLHYGKLREAEVMYQRAYEGHQLLDAGNPELLTLLDKIGLVHQKQCKYIQSEENHLKVLTEKKKRLEAEDLSILDTIHHLAGSYASQGKLRMAEGLLLQTLEGRKDKFGISHPSTLDTMDALGTVYSKLGDTKSAMKYYQRAFQGYRKQNLISAMMQTTNNMGLLYLAEGNFVEAEKRHLQVVEEVQNTLGEDHPSVFNAIENLGLLHAKQGRYKEAERYLFESLTKREQFLGPDHPSIVVTRDNIAFALISQGKVDEAEYQYQQALASGERTIGLKHTTTLRIINNFADLLFEQGRFKEAEEKFLQAVNGYLEVLGPTHTETLSVILNLGSIYKMQDKTEKADEMYGRALAGYRTALGGNHASTLDVMNNIGMLRLDQGRFPDSEKMLEECFDKREKLLGPDHPSTLEAIDNLGFLRYSQGMLKDAEDLTRTSLTGWGKIGDTTNILQTKNNLGMILTAQGNFDEAKSLYEQALVGYGEILDPDHPLIHETIHNLGVLAVEQGMMEEGQRRFEEALTGRESTLGPRHTSTLETLLSLANLFRDQGKVDEAKDKYNQVIALYAEILGPKHPSTLQSLCDFGVLLLQNGELPEAEKKLSSALEGLESMLGSDHIFTARAVLQMGRLRSKQGRFKEAVTMYSRARLGFERMLGKDHRETVAIADMLRSIKSELSQWSSWHFVLVTSVPVLVVVSLYLARVVNRRRR</sequence>
<dbReference type="Pfam" id="PF13374">
    <property type="entry name" value="TPR_10"/>
    <property type="match status" value="2"/>
</dbReference>
<dbReference type="PANTHER" id="PTHR46082:SF6">
    <property type="entry name" value="AAA+ ATPASE DOMAIN-CONTAINING PROTEIN-RELATED"/>
    <property type="match status" value="1"/>
</dbReference>
<dbReference type="GO" id="GO:0003824">
    <property type="term" value="F:catalytic activity"/>
    <property type="evidence" value="ECO:0007669"/>
    <property type="project" value="InterPro"/>
</dbReference>
<dbReference type="InterPro" id="IPR002182">
    <property type="entry name" value="NB-ARC"/>
</dbReference>
<accession>A0A2B7XSI5</accession>
<dbReference type="SUPFAM" id="SSF48452">
    <property type="entry name" value="TPR-like"/>
    <property type="match status" value="3"/>
</dbReference>
<feature type="repeat" description="TPR" evidence="1">
    <location>
        <begin position="849"/>
        <end position="882"/>
    </location>
</feature>
<dbReference type="InterPro" id="IPR027417">
    <property type="entry name" value="P-loop_NTPase"/>
</dbReference>
<reference evidence="6 7" key="1">
    <citation type="submission" date="2017-10" db="EMBL/GenBank/DDBJ databases">
        <title>Comparative genomics in systemic dimorphic fungi from Ajellomycetaceae.</title>
        <authorList>
            <person name="Munoz J.F."/>
            <person name="Mcewen J.G."/>
            <person name="Clay O.K."/>
            <person name="Cuomo C.A."/>
        </authorList>
    </citation>
    <scope>NUCLEOTIDE SEQUENCE [LARGE SCALE GENOMIC DNA]</scope>
    <source>
        <strain evidence="6 7">UAMH5409</strain>
    </source>
</reference>
<dbReference type="EMBL" id="PDNB01000071">
    <property type="protein sequence ID" value="PGH11558.1"/>
    <property type="molecule type" value="Genomic_DNA"/>
</dbReference>
<dbReference type="SUPFAM" id="SSF52540">
    <property type="entry name" value="P-loop containing nucleoside triphosphate hydrolases"/>
    <property type="match status" value="1"/>
</dbReference>
<evidence type="ECO:0000259" key="5">
    <source>
        <dbReference type="Pfam" id="PF25000"/>
    </source>
</evidence>
<dbReference type="InterPro" id="IPR035994">
    <property type="entry name" value="Nucleoside_phosphorylase_sf"/>
</dbReference>
<dbReference type="Pfam" id="PF00931">
    <property type="entry name" value="NB-ARC"/>
    <property type="match status" value="1"/>
</dbReference>
<evidence type="ECO:0008006" key="8">
    <source>
        <dbReference type="Google" id="ProtNLM"/>
    </source>
</evidence>
<comment type="caution">
    <text evidence="6">The sequence shown here is derived from an EMBL/GenBank/DDBJ whole genome shotgun (WGS) entry which is preliminary data.</text>
</comment>
<dbReference type="GO" id="GO:0043531">
    <property type="term" value="F:ADP binding"/>
    <property type="evidence" value="ECO:0007669"/>
    <property type="project" value="InterPro"/>
</dbReference>
<protein>
    <recommendedName>
        <fullName evidence="8">Nucleoside phosphorylase domain-containing protein</fullName>
    </recommendedName>
</protein>
<dbReference type="Gene3D" id="3.40.50.300">
    <property type="entry name" value="P-loop containing nucleotide triphosphate hydrolases"/>
    <property type="match status" value="1"/>
</dbReference>
<dbReference type="Proteomes" id="UP000223968">
    <property type="component" value="Unassembled WGS sequence"/>
</dbReference>
<dbReference type="PANTHER" id="PTHR46082">
    <property type="entry name" value="ATP/GTP-BINDING PROTEIN-RELATED"/>
    <property type="match status" value="1"/>
</dbReference>
<dbReference type="OrthoDB" id="1658288at2759"/>
<evidence type="ECO:0000313" key="6">
    <source>
        <dbReference type="EMBL" id="PGH11558.1"/>
    </source>
</evidence>
<feature type="domain" description="DUF7779" evidence="5">
    <location>
        <begin position="582"/>
        <end position="664"/>
    </location>
</feature>
<dbReference type="InterPro" id="IPR011990">
    <property type="entry name" value="TPR-like_helical_dom_sf"/>
</dbReference>
<dbReference type="Gene3D" id="3.40.50.1580">
    <property type="entry name" value="Nucleoside phosphorylase domain"/>
    <property type="match status" value="1"/>
</dbReference>
<keyword evidence="7" id="KW-1185">Reference proteome</keyword>
<feature type="domain" description="NB-ARC" evidence="3">
    <location>
        <begin position="339"/>
        <end position="506"/>
    </location>
</feature>
<gene>
    <name evidence="6" type="ORF">AJ79_04816</name>
</gene>
<keyword evidence="1" id="KW-0802">TPR repeat</keyword>
<evidence type="ECO:0000256" key="1">
    <source>
        <dbReference type="PROSITE-ProRule" id="PRU00339"/>
    </source>
</evidence>
<dbReference type="InterPro" id="IPR000845">
    <property type="entry name" value="Nucleoside_phosphorylase_d"/>
</dbReference>
<dbReference type="Pfam" id="PF13424">
    <property type="entry name" value="TPR_12"/>
    <property type="match status" value="6"/>
</dbReference>
<proteinExistence type="predicted"/>
<feature type="domain" description="Nucleoside phosphorylase" evidence="4">
    <location>
        <begin position="12"/>
        <end position="305"/>
    </location>
</feature>
<keyword evidence="2" id="KW-1133">Transmembrane helix</keyword>
<dbReference type="SUPFAM" id="SSF53167">
    <property type="entry name" value="Purine and uridine phosphorylases"/>
    <property type="match status" value="1"/>
</dbReference>
<dbReference type="PRINTS" id="PR00381">
    <property type="entry name" value="KINESINLIGHT"/>
</dbReference>
<dbReference type="PROSITE" id="PS50005">
    <property type="entry name" value="TPR"/>
    <property type="match status" value="1"/>
</dbReference>
<dbReference type="InterPro" id="IPR056681">
    <property type="entry name" value="DUF7779"/>
</dbReference>
<evidence type="ECO:0000256" key="2">
    <source>
        <dbReference type="SAM" id="Phobius"/>
    </source>
</evidence>